<accession>A0A078AYA6</accession>
<organism evidence="1 2">
    <name type="scientific">Stylonychia lemnae</name>
    <name type="common">Ciliate</name>
    <dbReference type="NCBI Taxonomy" id="5949"/>
    <lineage>
        <taxon>Eukaryota</taxon>
        <taxon>Sar</taxon>
        <taxon>Alveolata</taxon>
        <taxon>Ciliophora</taxon>
        <taxon>Intramacronucleata</taxon>
        <taxon>Spirotrichea</taxon>
        <taxon>Stichotrichia</taxon>
        <taxon>Sporadotrichida</taxon>
        <taxon>Oxytrichidae</taxon>
        <taxon>Stylonychinae</taxon>
        <taxon>Stylonychia</taxon>
    </lineage>
</organism>
<dbReference type="EMBL" id="CCKQ01015296">
    <property type="protein sequence ID" value="CDW87116.1"/>
    <property type="molecule type" value="Genomic_DNA"/>
</dbReference>
<dbReference type="AlphaFoldDB" id="A0A078AYA6"/>
<keyword evidence="2" id="KW-1185">Reference proteome</keyword>
<evidence type="ECO:0000313" key="2">
    <source>
        <dbReference type="Proteomes" id="UP000039865"/>
    </source>
</evidence>
<name>A0A078AYA6_STYLE</name>
<protein>
    <submittedName>
        <fullName evidence="1">Uncharacterized protein</fullName>
    </submittedName>
</protein>
<sequence length="258" mass="29407">MKRDPFTSRLANDQTSFNSKSHYTSLLLIPSTQRNKDFKRGQSIGPIVEQNKLQPPASSQGVGERLAQTLSSFQRPTTGKKSSKHTMNSLSPISINARHLTTFQQRDHSVASLTDSIKNTNNNLKVAKESHNSFIKQFKLLDKQLETLNLQRKEQLVEYEVVKTKLSQLSLYLLQDIDMNRAFSSVRQLESNQINILEQFLSEIQKTCRAQLAFNIQGIGLMDINQVTIQYDKKRAISNQKSAAKSLIAERFYFKESP</sequence>
<evidence type="ECO:0000313" key="1">
    <source>
        <dbReference type="EMBL" id="CDW87116.1"/>
    </source>
</evidence>
<gene>
    <name evidence="1" type="primary">Contig16598.g17672</name>
    <name evidence="1" type="ORF">STYLEM_16218</name>
</gene>
<reference evidence="1 2" key="1">
    <citation type="submission" date="2014-06" db="EMBL/GenBank/DDBJ databases">
        <authorList>
            <person name="Swart Estienne"/>
        </authorList>
    </citation>
    <scope>NUCLEOTIDE SEQUENCE [LARGE SCALE GENOMIC DNA]</scope>
    <source>
        <strain evidence="1 2">130c</strain>
    </source>
</reference>
<dbReference type="Proteomes" id="UP000039865">
    <property type="component" value="Unassembled WGS sequence"/>
</dbReference>
<dbReference type="InParanoid" id="A0A078AYA6"/>
<proteinExistence type="predicted"/>